<feature type="transmembrane region" description="Helical" evidence="7">
    <location>
        <begin position="206"/>
        <end position="226"/>
    </location>
</feature>
<dbReference type="InterPro" id="IPR004638">
    <property type="entry name" value="EmrB-like"/>
</dbReference>
<feature type="transmembrane region" description="Helical" evidence="7">
    <location>
        <begin position="232"/>
        <end position="255"/>
    </location>
</feature>
<feature type="transmembrane region" description="Helical" evidence="7">
    <location>
        <begin position="508"/>
        <end position="527"/>
    </location>
</feature>
<dbReference type="NCBIfam" id="TIGR00711">
    <property type="entry name" value="efflux_EmrB"/>
    <property type="match status" value="1"/>
</dbReference>
<evidence type="ECO:0000313" key="9">
    <source>
        <dbReference type="EMBL" id="CAA9576289.1"/>
    </source>
</evidence>
<feature type="transmembrane region" description="Helical" evidence="7">
    <location>
        <begin position="368"/>
        <end position="390"/>
    </location>
</feature>
<dbReference type="InterPro" id="IPR036259">
    <property type="entry name" value="MFS_trans_sf"/>
</dbReference>
<feature type="transmembrane region" description="Helical" evidence="7">
    <location>
        <begin position="172"/>
        <end position="194"/>
    </location>
</feature>
<comment type="subcellular location">
    <subcellularLocation>
        <location evidence="1">Cell membrane</location>
        <topology evidence="1">Multi-pass membrane protein</topology>
    </subcellularLocation>
</comment>
<keyword evidence="5 7" id="KW-1133">Transmembrane helix</keyword>
<feature type="transmembrane region" description="Helical" evidence="7">
    <location>
        <begin position="21"/>
        <end position="43"/>
    </location>
</feature>
<dbReference type="Gene3D" id="1.20.1250.20">
    <property type="entry name" value="MFS general substrate transporter like domains"/>
    <property type="match status" value="1"/>
</dbReference>
<reference evidence="9" key="1">
    <citation type="submission" date="2020-02" db="EMBL/GenBank/DDBJ databases">
        <authorList>
            <person name="Meier V. D."/>
        </authorList>
    </citation>
    <scope>NUCLEOTIDE SEQUENCE</scope>
    <source>
        <strain evidence="9">AVDCRST_MAG19</strain>
    </source>
</reference>
<feature type="domain" description="Major facilitator superfamily (MFS) profile" evidence="8">
    <location>
        <begin position="20"/>
        <end position="531"/>
    </location>
</feature>
<dbReference type="SUPFAM" id="SSF103473">
    <property type="entry name" value="MFS general substrate transporter"/>
    <property type="match status" value="1"/>
</dbReference>
<name>A0A6J4VKK9_9BACT</name>
<organism evidence="9">
    <name type="scientific">uncultured Thermomicrobiales bacterium</name>
    <dbReference type="NCBI Taxonomy" id="1645740"/>
    <lineage>
        <taxon>Bacteria</taxon>
        <taxon>Pseudomonadati</taxon>
        <taxon>Thermomicrobiota</taxon>
        <taxon>Thermomicrobia</taxon>
        <taxon>Thermomicrobiales</taxon>
        <taxon>environmental samples</taxon>
    </lineage>
</organism>
<dbReference type="PROSITE" id="PS50850">
    <property type="entry name" value="MFS"/>
    <property type="match status" value="1"/>
</dbReference>
<dbReference type="GO" id="GO:0022857">
    <property type="term" value="F:transmembrane transporter activity"/>
    <property type="evidence" value="ECO:0007669"/>
    <property type="project" value="InterPro"/>
</dbReference>
<evidence type="ECO:0000256" key="1">
    <source>
        <dbReference type="ARBA" id="ARBA00004651"/>
    </source>
</evidence>
<dbReference type="InterPro" id="IPR011701">
    <property type="entry name" value="MFS"/>
</dbReference>
<evidence type="ECO:0000256" key="3">
    <source>
        <dbReference type="ARBA" id="ARBA00022475"/>
    </source>
</evidence>
<feature type="transmembrane region" description="Helical" evidence="7">
    <location>
        <begin position="310"/>
        <end position="332"/>
    </location>
</feature>
<evidence type="ECO:0000256" key="7">
    <source>
        <dbReference type="SAM" id="Phobius"/>
    </source>
</evidence>
<feature type="transmembrane region" description="Helical" evidence="7">
    <location>
        <begin position="276"/>
        <end position="298"/>
    </location>
</feature>
<dbReference type="PANTHER" id="PTHR42718:SF42">
    <property type="entry name" value="EXPORT PROTEIN"/>
    <property type="match status" value="1"/>
</dbReference>
<keyword evidence="6 7" id="KW-0472">Membrane</keyword>
<evidence type="ECO:0000256" key="2">
    <source>
        <dbReference type="ARBA" id="ARBA00022448"/>
    </source>
</evidence>
<dbReference type="AlphaFoldDB" id="A0A6J4VKK9"/>
<dbReference type="EMBL" id="CADCWL010000188">
    <property type="protein sequence ID" value="CAA9576289.1"/>
    <property type="molecule type" value="Genomic_DNA"/>
</dbReference>
<protein>
    <submittedName>
        <fullName evidence="9">Uncharacterized MFS-type transporter</fullName>
    </submittedName>
</protein>
<evidence type="ECO:0000259" key="8">
    <source>
        <dbReference type="PROSITE" id="PS50850"/>
    </source>
</evidence>
<evidence type="ECO:0000256" key="5">
    <source>
        <dbReference type="ARBA" id="ARBA00022989"/>
    </source>
</evidence>
<keyword evidence="2" id="KW-0813">Transport</keyword>
<accession>A0A6J4VKK9</accession>
<dbReference type="PRINTS" id="PR01036">
    <property type="entry name" value="TCRTETB"/>
</dbReference>
<feature type="transmembrane region" description="Helical" evidence="7">
    <location>
        <begin position="55"/>
        <end position="74"/>
    </location>
</feature>
<dbReference type="GO" id="GO:0005886">
    <property type="term" value="C:plasma membrane"/>
    <property type="evidence" value="ECO:0007669"/>
    <property type="project" value="UniProtKB-SubCell"/>
</dbReference>
<gene>
    <name evidence="9" type="ORF">AVDCRST_MAG19-3400</name>
</gene>
<sequence length="552" mass="57164">MASRIGLAGRVNDGNAKWYTLAAACITLFMAILDNLVVNVALPTIARDLDASATGLQWIVSAYTLVFASAQITAGGLGDRLGRKRWFLTGIVVFTATSVLAAFANSTGLLIAARALQGLGAAFILPLSLSLISQAFPPEERGKALGIWSAISVSGLAFGPIVGGLIVQNFSWHWVFLINVPVGVIAFLVTSAVVSESRDTSGTVATDVPGTVLVTLALASLTWGLIEAGERGWGNSLILSAFAVSAVLFVAFVVVESRTERPMVPLRFFRSSTFTGANLAAFAVSFLISGVAYSLTLYQQNVHGFSPIRSGLTLLPLVGVMLVCSPISGALINRIGPSRMIGVGMLITGGAALLFLRTGPNARFLDIVPALVVMGFGNSLLFAPMTTAVLNSVETAKSGVASAVNGAIRETGFAFGVALLGSIMNRTYQQRFSASPEVRALAESDPTGALRPAVDLVGSGLTFAGRVIQRPESFPDALRPAIAAIPADVAARLGDASSAAFIAGMDRAFLLSAGVIALFAVLAYVLIKDTVAAARQAPATAAEASMRASVAD</sequence>
<dbReference type="CDD" id="cd17321">
    <property type="entry name" value="MFS_MMR_MDR_like"/>
    <property type="match status" value="1"/>
</dbReference>
<keyword evidence="4 7" id="KW-0812">Transmembrane</keyword>
<proteinExistence type="predicted"/>
<feature type="transmembrane region" description="Helical" evidence="7">
    <location>
        <begin position="144"/>
        <end position="166"/>
    </location>
</feature>
<feature type="transmembrane region" description="Helical" evidence="7">
    <location>
        <begin position="339"/>
        <end position="356"/>
    </location>
</feature>
<feature type="transmembrane region" description="Helical" evidence="7">
    <location>
        <begin position="111"/>
        <end position="132"/>
    </location>
</feature>
<evidence type="ECO:0000256" key="6">
    <source>
        <dbReference type="ARBA" id="ARBA00023136"/>
    </source>
</evidence>
<evidence type="ECO:0000256" key="4">
    <source>
        <dbReference type="ARBA" id="ARBA00022692"/>
    </source>
</evidence>
<dbReference type="Gene3D" id="1.20.1720.10">
    <property type="entry name" value="Multidrug resistance protein D"/>
    <property type="match status" value="1"/>
</dbReference>
<dbReference type="InterPro" id="IPR020846">
    <property type="entry name" value="MFS_dom"/>
</dbReference>
<dbReference type="PANTHER" id="PTHR42718">
    <property type="entry name" value="MAJOR FACILITATOR SUPERFAMILY MULTIDRUG TRANSPORTER MFSC"/>
    <property type="match status" value="1"/>
</dbReference>
<feature type="transmembrane region" description="Helical" evidence="7">
    <location>
        <begin position="86"/>
        <end position="105"/>
    </location>
</feature>
<keyword evidence="3" id="KW-1003">Cell membrane</keyword>
<dbReference type="Pfam" id="PF07690">
    <property type="entry name" value="MFS_1"/>
    <property type="match status" value="1"/>
</dbReference>